<dbReference type="STRING" id="563176.SAMN04488090_4678"/>
<proteinExistence type="predicted"/>
<name>A0A1G9XNY1_9BACT</name>
<keyword evidence="3" id="KW-1185">Reference proteome</keyword>
<keyword evidence="1" id="KW-0472">Membrane</keyword>
<dbReference type="AlphaFoldDB" id="A0A1G9XNY1"/>
<dbReference type="EMBL" id="FNGS01000011">
    <property type="protein sequence ID" value="SDM97895.1"/>
    <property type="molecule type" value="Genomic_DNA"/>
</dbReference>
<gene>
    <name evidence="2" type="ORF">SAMN04488090_4678</name>
</gene>
<evidence type="ECO:0000313" key="3">
    <source>
        <dbReference type="Proteomes" id="UP000198901"/>
    </source>
</evidence>
<organism evidence="2 3">
    <name type="scientific">Siphonobacter aquaeclarae</name>
    <dbReference type="NCBI Taxonomy" id="563176"/>
    <lineage>
        <taxon>Bacteria</taxon>
        <taxon>Pseudomonadati</taxon>
        <taxon>Bacteroidota</taxon>
        <taxon>Cytophagia</taxon>
        <taxon>Cytophagales</taxon>
        <taxon>Cytophagaceae</taxon>
        <taxon>Siphonobacter</taxon>
    </lineage>
</organism>
<protein>
    <submittedName>
        <fullName evidence="2">Uncharacterized protein</fullName>
    </submittedName>
</protein>
<feature type="transmembrane region" description="Helical" evidence="1">
    <location>
        <begin position="274"/>
        <end position="296"/>
    </location>
</feature>
<keyword evidence="1" id="KW-1133">Transmembrane helix</keyword>
<keyword evidence="1" id="KW-0812">Transmembrane</keyword>
<evidence type="ECO:0000256" key="1">
    <source>
        <dbReference type="SAM" id="Phobius"/>
    </source>
</evidence>
<accession>A0A1G9XNY1</accession>
<feature type="transmembrane region" description="Helical" evidence="1">
    <location>
        <begin position="20"/>
        <end position="38"/>
    </location>
</feature>
<sequence>MFSSISRFAFNVLKLPAGTWILGIMGVFVCLFTGLALLDPVSTSFSVTAQTERISVNILDDNGSRINLYEATIYDKGTEPIYQGFNGSLKLQRGTSVQIERIAYGPAILTFTTASGTTTGTLFNESGKFVRHTGRYLQVFLENLRAKADSGFTTVVPIDGEVSIGRSIDFETFRESTALFRSGQISLVGSSRFADSFDAGTIQLFLGDQIVFEKQQNNAFGFVTINEEPGMQASYRVAANQATVLKSGPQIEGSGYAIRATKLDRLLKSPTYQFASLFFGSLVIITTLITFLVDIIPNKNLLRLLRK</sequence>
<dbReference type="Proteomes" id="UP000198901">
    <property type="component" value="Unassembled WGS sequence"/>
</dbReference>
<reference evidence="2 3" key="1">
    <citation type="submission" date="2016-10" db="EMBL/GenBank/DDBJ databases">
        <authorList>
            <person name="de Groot N.N."/>
        </authorList>
    </citation>
    <scope>NUCLEOTIDE SEQUENCE [LARGE SCALE GENOMIC DNA]</scope>
    <source>
        <strain evidence="2 3">DSM 21668</strain>
    </source>
</reference>
<evidence type="ECO:0000313" key="2">
    <source>
        <dbReference type="EMBL" id="SDM97895.1"/>
    </source>
</evidence>